<accession>A0ABR1J374</accession>
<evidence type="ECO:0000256" key="1">
    <source>
        <dbReference type="SAM" id="Coils"/>
    </source>
</evidence>
<organism evidence="3 4">
    <name type="scientific">Marasmiellus scandens</name>
    <dbReference type="NCBI Taxonomy" id="2682957"/>
    <lineage>
        <taxon>Eukaryota</taxon>
        <taxon>Fungi</taxon>
        <taxon>Dikarya</taxon>
        <taxon>Basidiomycota</taxon>
        <taxon>Agaricomycotina</taxon>
        <taxon>Agaricomycetes</taxon>
        <taxon>Agaricomycetidae</taxon>
        <taxon>Agaricales</taxon>
        <taxon>Marasmiineae</taxon>
        <taxon>Omphalotaceae</taxon>
        <taxon>Marasmiellus</taxon>
    </lineage>
</organism>
<feature type="compositionally biased region" description="Low complexity" evidence="2">
    <location>
        <begin position="274"/>
        <end position="287"/>
    </location>
</feature>
<feature type="compositionally biased region" description="Basic and acidic residues" evidence="2">
    <location>
        <begin position="744"/>
        <end position="756"/>
    </location>
</feature>
<feature type="compositionally biased region" description="Basic and acidic residues" evidence="2">
    <location>
        <begin position="516"/>
        <end position="525"/>
    </location>
</feature>
<feature type="region of interest" description="Disordered" evidence="2">
    <location>
        <begin position="45"/>
        <end position="90"/>
    </location>
</feature>
<feature type="coiled-coil region" evidence="1">
    <location>
        <begin position="450"/>
        <end position="477"/>
    </location>
</feature>
<evidence type="ECO:0000313" key="3">
    <source>
        <dbReference type="EMBL" id="KAK7449233.1"/>
    </source>
</evidence>
<comment type="caution">
    <text evidence="3">The sequence shown here is derived from an EMBL/GenBank/DDBJ whole genome shotgun (WGS) entry which is preliminary data.</text>
</comment>
<gene>
    <name evidence="3" type="ORF">VKT23_013378</name>
</gene>
<protein>
    <submittedName>
        <fullName evidence="3">Uncharacterized protein</fullName>
    </submittedName>
</protein>
<feature type="compositionally biased region" description="Basic and acidic residues" evidence="2">
    <location>
        <begin position="63"/>
        <end position="76"/>
    </location>
</feature>
<evidence type="ECO:0000313" key="4">
    <source>
        <dbReference type="Proteomes" id="UP001498398"/>
    </source>
</evidence>
<feature type="compositionally biased region" description="Polar residues" evidence="2">
    <location>
        <begin position="47"/>
        <end position="62"/>
    </location>
</feature>
<evidence type="ECO:0000256" key="2">
    <source>
        <dbReference type="SAM" id="MobiDB-lite"/>
    </source>
</evidence>
<feature type="region of interest" description="Disordered" evidence="2">
    <location>
        <begin position="559"/>
        <end position="583"/>
    </location>
</feature>
<name>A0ABR1J374_9AGAR</name>
<feature type="region of interest" description="Disordered" evidence="2">
    <location>
        <begin position="769"/>
        <end position="808"/>
    </location>
</feature>
<feature type="region of interest" description="Disordered" evidence="2">
    <location>
        <begin position="668"/>
        <end position="756"/>
    </location>
</feature>
<feature type="region of interest" description="Disordered" evidence="2">
    <location>
        <begin position="1"/>
        <end position="26"/>
    </location>
</feature>
<feature type="region of interest" description="Disordered" evidence="2">
    <location>
        <begin position="497"/>
        <end position="525"/>
    </location>
</feature>
<sequence>MQPMSCSPSSPDSGQIPNINSMNSSWNGLRDEIISTRDMLNPAYANGRSSYSNQYLHSSQSGGRRDASKNAKETQRPTRSIQGWTPPASSGAPLAAVTAMSARSTHVYPINAAPINPYAPHHPYPDRMYSQSQTYPHYYTNRNLHSNSNVAYNHLGIGQQHTTHTAAWTSGVGVNEGPFLHQGAVGQNSSLYTSIPPSTPQTPTIPAPSNSSYPLPPRLHIQQHPQPYPPYSHYQYHCQPAYATTPNFVATQLQHGQQWRHYGTFDPSLPPRTNASSSSLANALGSSVPESAHTQQASVYKTSSASNLFAPSFHTASTLAPPVPPSLPNPSITLTPTQNRPNFYAAPPNLVNLLYSAILRMLVSLRTTSPSLHHDPHADSPMSPDHHLYFKTEEEKRNLLPPIHPFLSSTGATALSNPSQGAKEEVLPAWGVMVLIPSSTKRGTYRAVSRDELLQILEELTRALDQANARRDLRAQECRGEQNSLCASIPGLPCHPYHHQRQQSEFTSMSSSSSNHRGDQSPDDMVKVKQEEISASIPPKKSPIKTVTVRIKKEEDDCCLSSSTSLPPAPSGNGHNSGARSSAILPNGRHVFMQEPAVSVSMAMAAPVPSKPLPSIHSLTDRLVQPEHKPAIPVEELVNPMKLATPTLPEEETKELCNAVEPPLATVVSKSRGKKRQRPLRDIGNIDDEDQLDGAGTLSTDRRNANNNSTRSGRTSKRPRLAAAVGSDMSPVPDVEDMDSEEVDSQKSRVRSPTEADLKHLARDVLRALGKGSDPEVKAEACASADEVDAEGETDEDMEGASGVRPAL</sequence>
<feature type="region of interest" description="Disordered" evidence="2">
    <location>
        <begin position="264"/>
        <end position="289"/>
    </location>
</feature>
<dbReference type="Proteomes" id="UP001498398">
    <property type="component" value="Unassembled WGS sequence"/>
</dbReference>
<feature type="compositionally biased region" description="Acidic residues" evidence="2">
    <location>
        <begin position="734"/>
        <end position="743"/>
    </location>
</feature>
<keyword evidence="1" id="KW-0175">Coiled coil</keyword>
<dbReference type="EMBL" id="JBANRG010000036">
    <property type="protein sequence ID" value="KAK7449233.1"/>
    <property type="molecule type" value="Genomic_DNA"/>
</dbReference>
<feature type="compositionally biased region" description="Acidic residues" evidence="2">
    <location>
        <begin position="786"/>
        <end position="799"/>
    </location>
</feature>
<keyword evidence="4" id="KW-1185">Reference proteome</keyword>
<proteinExistence type="predicted"/>
<reference evidence="3 4" key="1">
    <citation type="submission" date="2024-01" db="EMBL/GenBank/DDBJ databases">
        <title>A draft genome for the cacao thread blight pathogen Marasmiellus scandens.</title>
        <authorList>
            <person name="Baruah I.K."/>
            <person name="Leung J."/>
            <person name="Bukari Y."/>
            <person name="Amoako-Attah I."/>
            <person name="Meinhardt L.W."/>
            <person name="Bailey B.A."/>
            <person name="Cohen S.P."/>
        </authorList>
    </citation>
    <scope>NUCLEOTIDE SEQUENCE [LARGE SCALE GENOMIC DNA]</scope>
    <source>
        <strain evidence="3 4">GH-19</strain>
    </source>
</reference>